<evidence type="ECO:0000313" key="1">
    <source>
        <dbReference type="EMBL" id="CAD2206271.1"/>
    </source>
</evidence>
<dbReference type="AlphaFoldDB" id="A0A6V7Y435"/>
<accession>A0A6V7Y435</accession>
<dbReference type="EMBL" id="CAJEWN010003040">
    <property type="protein sequence ID" value="CAD2206271.1"/>
    <property type="molecule type" value="Genomic_DNA"/>
</dbReference>
<protein>
    <submittedName>
        <fullName evidence="1">Uncharacterized protein</fullName>
    </submittedName>
</protein>
<sequence length="74" mass="8703">MVDFLLHLLVHTRSHILASMSNIDLVKKTLRRFLGRNPDSEITNLFFLGIPISRNREFWFFSRIPGIGIEEMMN</sequence>
<proteinExistence type="predicted"/>
<organism evidence="1 2">
    <name type="scientific">Meloidogyne enterolobii</name>
    <name type="common">Root-knot nematode worm</name>
    <name type="synonym">Meloidogyne mayaguensis</name>
    <dbReference type="NCBI Taxonomy" id="390850"/>
    <lineage>
        <taxon>Eukaryota</taxon>
        <taxon>Metazoa</taxon>
        <taxon>Ecdysozoa</taxon>
        <taxon>Nematoda</taxon>
        <taxon>Chromadorea</taxon>
        <taxon>Rhabditida</taxon>
        <taxon>Tylenchina</taxon>
        <taxon>Tylenchomorpha</taxon>
        <taxon>Tylenchoidea</taxon>
        <taxon>Meloidogynidae</taxon>
        <taxon>Meloidogyninae</taxon>
        <taxon>Meloidogyne</taxon>
    </lineage>
</organism>
<gene>
    <name evidence="1" type="ORF">MENT_LOCUS60140</name>
</gene>
<name>A0A6V7Y435_MELEN</name>
<comment type="caution">
    <text evidence="1">The sequence shown here is derived from an EMBL/GenBank/DDBJ whole genome shotgun (WGS) entry which is preliminary data.</text>
</comment>
<dbReference type="Proteomes" id="UP000580250">
    <property type="component" value="Unassembled WGS sequence"/>
</dbReference>
<evidence type="ECO:0000313" key="2">
    <source>
        <dbReference type="Proteomes" id="UP000580250"/>
    </source>
</evidence>
<reference evidence="1 2" key="1">
    <citation type="submission" date="2020-08" db="EMBL/GenBank/DDBJ databases">
        <authorList>
            <person name="Koutsovoulos G."/>
            <person name="Danchin GJ E."/>
        </authorList>
    </citation>
    <scope>NUCLEOTIDE SEQUENCE [LARGE SCALE GENOMIC DNA]</scope>
</reference>